<feature type="domain" description="Nudix hydrolase" evidence="1">
    <location>
        <begin position="9"/>
        <end position="141"/>
    </location>
</feature>
<dbReference type="Pfam" id="PF21906">
    <property type="entry name" value="WHD_NrtR"/>
    <property type="match status" value="1"/>
</dbReference>
<keyword evidence="2" id="KW-0378">Hydrolase</keyword>
<dbReference type="InterPro" id="IPR000086">
    <property type="entry name" value="NUDIX_hydrolase_dom"/>
</dbReference>
<reference evidence="2 3" key="1">
    <citation type="journal article" date="2018" name="Int. J. Syst. Evol. Microbiol.">
        <title>Adhaeribacter swui sp. nov., isolated from wet mud.</title>
        <authorList>
            <person name="Kim D.U."/>
            <person name="Kim K.W."/>
            <person name="Kang M.S."/>
            <person name="Kim J.Y."/>
            <person name="Jang J.H."/>
            <person name="Kim M.K."/>
        </authorList>
    </citation>
    <scope>NUCLEOTIDE SEQUENCE [LARGE SCALE GENOMIC DNA]</scope>
    <source>
        <strain evidence="2 3">KCTC 52873</strain>
    </source>
</reference>
<protein>
    <submittedName>
        <fullName evidence="2">NUDIX hydrolase</fullName>
    </submittedName>
</protein>
<dbReference type="InterPro" id="IPR036388">
    <property type="entry name" value="WH-like_DNA-bd_sf"/>
</dbReference>
<dbReference type="InterPro" id="IPR015797">
    <property type="entry name" value="NUDIX_hydrolase-like_dom_sf"/>
</dbReference>
<evidence type="ECO:0000259" key="1">
    <source>
        <dbReference type="PROSITE" id="PS51462"/>
    </source>
</evidence>
<dbReference type="SUPFAM" id="SSF46785">
    <property type="entry name" value="Winged helix' DNA-binding domain"/>
    <property type="match status" value="1"/>
</dbReference>
<sequence>MMKYIGQTRILVAVDCIIFGFDGTDFKLLLIQRGFAPEKKKWSLMGGFIQPEETLEVAANRVLKQLTGLEDVYLEQLPAFSGPDRDPVERTIAVPYFALIDIHKYEKQISHEYHAEWFLLNDMPQLIFDHREMVELAKKRLRYKAALHPVLFELLPEKFTIPQLQALYEGLYEAEFDKRNFSRKLLSTGLLVKQNEKDKENSRKGAFYYKLDKRKYSENFQAFLKFIPNPDKFLV</sequence>
<dbReference type="Proteomes" id="UP000515237">
    <property type="component" value="Chromosome"/>
</dbReference>
<evidence type="ECO:0000313" key="2">
    <source>
        <dbReference type="EMBL" id="QNF35462.1"/>
    </source>
</evidence>
<evidence type="ECO:0000313" key="3">
    <source>
        <dbReference type="Proteomes" id="UP000515237"/>
    </source>
</evidence>
<dbReference type="EMBL" id="CP055156">
    <property type="protein sequence ID" value="QNF35462.1"/>
    <property type="molecule type" value="Genomic_DNA"/>
</dbReference>
<dbReference type="GO" id="GO:0016787">
    <property type="term" value="F:hydrolase activity"/>
    <property type="evidence" value="ECO:0007669"/>
    <property type="project" value="UniProtKB-KW"/>
</dbReference>
<dbReference type="RefSeq" id="WP_185271953.1">
    <property type="nucleotide sequence ID" value="NZ_CP055156.1"/>
</dbReference>
<dbReference type="PANTHER" id="PTHR43736">
    <property type="entry name" value="ADP-RIBOSE PYROPHOSPHATASE"/>
    <property type="match status" value="1"/>
</dbReference>
<name>A0A7G7GE78_9BACT</name>
<gene>
    <name evidence="2" type="ORF">HUW51_23140</name>
</gene>
<dbReference type="PROSITE" id="PS51462">
    <property type="entry name" value="NUDIX"/>
    <property type="match status" value="1"/>
</dbReference>
<dbReference type="Gene3D" id="3.90.79.10">
    <property type="entry name" value="Nucleoside Triphosphate Pyrophosphohydrolase"/>
    <property type="match status" value="1"/>
</dbReference>
<dbReference type="Pfam" id="PF00293">
    <property type="entry name" value="NUDIX"/>
    <property type="match status" value="1"/>
</dbReference>
<dbReference type="SUPFAM" id="SSF55811">
    <property type="entry name" value="Nudix"/>
    <property type="match status" value="1"/>
</dbReference>
<organism evidence="2 3">
    <name type="scientific">Adhaeribacter swui</name>
    <dbReference type="NCBI Taxonomy" id="2086471"/>
    <lineage>
        <taxon>Bacteria</taxon>
        <taxon>Pseudomonadati</taxon>
        <taxon>Bacteroidota</taxon>
        <taxon>Cytophagia</taxon>
        <taxon>Cytophagales</taxon>
        <taxon>Hymenobacteraceae</taxon>
        <taxon>Adhaeribacter</taxon>
    </lineage>
</organism>
<keyword evidence="3" id="KW-1185">Reference proteome</keyword>
<accession>A0A7G7GE78</accession>
<dbReference type="Gene3D" id="1.10.10.10">
    <property type="entry name" value="Winged helix-like DNA-binding domain superfamily/Winged helix DNA-binding domain"/>
    <property type="match status" value="1"/>
</dbReference>
<dbReference type="InterPro" id="IPR054105">
    <property type="entry name" value="WHD_NrtR"/>
</dbReference>
<dbReference type="KEGG" id="aswu:HUW51_23140"/>
<dbReference type="InterPro" id="IPR036390">
    <property type="entry name" value="WH_DNA-bd_sf"/>
</dbReference>
<proteinExistence type="predicted"/>
<dbReference type="AlphaFoldDB" id="A0A7G7GE78"/>
<dbReference type="CDD" id="cd18873">
    <property type="entry name" value="NUDIX_NadM_like"/>
    <property type="match status" value="1"/>
</dbReference>
<dbReference type="PANTHER" id="PTHR43736:SF4">
    <property type="entry name" value="SLR1690 PROTEIN"/>
    <property type="match status" value="1"/>
</dbReference>